<feature type="region of interest" description="Disordered" evidence="2">
    <location>
        <begin position="1"/>
        <end position="66"/>
    </location>
</feature>
<evidence type="ECO:0000256" key="1">
    <source>
        <dbReference type="ARBA" id="ARBA00005361"/>
    </source>
</evidence>
<dbReference type="RefSeq" id="XP_012940523.1">
    <property type="nucleotide sequence ID" value="XM_013085069.1"/>
</dbReference>
<dbReference type="Proteomes" id="UP000694888">
    <property type="component" value="Unplaced"/>
</dbReference>
<dbReference type="Pfam" id="PF03645">
    <property type="entry name" value="Tctex-1"/>
    <property type="match status" value="1"/>
</dbReference>
<evidence type="ECO:0000313" key="4">
    <source>
        <dbReference type="RefSeq" id="XP_012940523.1"/>
    </source>
</evidence>
<dbReference type="InterPro" id="IPR005334">
    <property type="entry name" value="Tctex-1-like"/>
</dbReference>
<accession>A0ABM1A489</accession>
<proteinExistence type="inferred from homology"/>
<dbReference type="Gene3D" id="3.30.1140.40">
    <property type="entry name" value="Tctex-1"/>
    <property type="match status" value="1"/>
</dbReference>
<protein>
    <submittedName>
        <fullName evidence="4">Tctex1 domain-containing protein 1</fullName>
    </submittedName>
</protein>
<dbReference type="PANTHER" id="PTHR21255:SF65">
    <property type="entry name" value="TCTEX1 DOMAIN-CONTAINING PROTEIN 2"/>
    <property type="match status" value="1"/>
</dbReference>
<reference evidence="4" key="1">
    <citation type="submission" date="2025-08" db="UniProtKB">
        <authorList>
            <consortium name="RefSeq"/>
        </authorList>
    </citation>
    <scope>IDENTIFICATION</scope>
</reference>
<sequence>MATTGSHPAVKLKKLQLPPDTGHSGRRPSNPPSQPESTSTSGLLEPGAGFNAGRRRSTYRPGGNMNMVTATMALRRMTRNSIAQPQELPKPSVKYENTYRMEPEEGTVFLPSKAEKQISSLLEEHMKELTYDPATAGPLAETIAEAVKTKIKNLHCPRYKLVSTVMVGQCSGQGMEAASRCLWDDSKDNFATICHRNKSMFAVVTIFAAFFE</sequence>
<keyword evidence="3" id="KW-1185">Reference proteome</keyword>
<dbReference type="GeneID" id="101858197"/>
<organism evidence="3 4">
    <name type="scientific">Aplysia californica</name>
    <name type="common">California sea hare</name>
    <dbReference type="NCBI Taxonomy" id="6500"/>
    <lineage>
        <taxon>Eukaryota</taxon>
        <taxon>Metazoa</taxon>
        <taxon>Spiralia</taxon>
        <taxon>Lophotrochozoa</taxon>
        <taxon>Mollusca</taxon>
        <taxon>Gastropoda</taxon>
        <taxon>Heterobranchia</taxon>
        <taxon>Euthyneura</taxon>
        <taxon>Tectipleura</taxon>
        <taxon>Aplysiida</taxon>
        <taxon>Aplysioidea</taxon>
        <taxon>Aplysiidae</taxon>
        <taxon>Aplysia</taxon>
    </lineage>
</organism>
<dbReference type="InterPro" id="IPR038586">
    <property type="entry name" value="Tctex-1-like_sf"/>
</dbReference>
<evidence type="ECO:0000313" key="3">
    <source>
        <dbReference type="Proteomes" id="UP000694888"/>
    </source>
</evidence>
<evidence type="ECO:0000256" key="2">
    <source>
        <dbReference type="SAM" id="MobiDB-lite"/>
    </source>
</evidence>
<comment type="similarity">
    <text evidence="1">Belongs to the dynein light chain Tctex-type family.</text>
</comment>
<dbReference type="PANTHER" id="PTHR21255">
    <property type="entry name" value="T-COMPLEX-ASSOCIATED-TESTIS-EXPRESSED 1/ DYNEIN LIGHT CHAIN"/>
    <property type="match status" value="1"/>
</dbReference>
<gene>
    <name evidence="4" type="primary">LOC101858197</name>
</gene>
<name>A0ABM1A489_APLCA</name>
<dbReference type="CDD" id="cd21451">
    <property type="entry name" value="DLC-like_TCTEX1D"/>
    <property type="match status" value="1"/>
</dbReference>